<dbReference type="RefSeq" id="WP_344266234.1">
    <property type="nucleotide sequence ID" value="NZ_BAAAMR010000020.1"/>
</dbReference>
<organism evidence="3 4">
    <name type="scientific">Actinomadura napierensis</name>
    <dbReference type="NCBI Taxonomy" id="267854"/>
    <lineage>
        <taxon>Bacteria</taxon>
        <taxon>Bacillati</taxon>
        <taxon>Actinomycetota</taxon>
        <taxon>Actinomycetes</taxon>
        <taxon>Streptosporangiales</taxon>
        <taxon>Thermomonosporaceae</taxon>
        <taxon>Actinomadura</taxon>
    </lineage>
</organism>
<accession>A0ABN2YZP9</accession>
<keyword evidence="4" id="KW-1185">Reference proteome</keyword>
<feature type="region of interest" description="Disordered" evidence="1">
    <location>
        <begin position="485"/>
        <end position="512"/>
    </location>
</feature>
<gene>
    <name evidence="3" type="ORF">GCM10009727_28430</name>
</gene>
<protein>
    <recommendedName>
        <fullName evidence="2">DUF3631 domain-containing protein</fullName>
    </recommendedName>
</protein>
<dbReference type="Proteomes" id="UP001501020">
    <property type="component" value="Unassembled WGS sequence"/>
</dbReference>
<name>A0ABN2YZP9_9ACTN</name>
<evidence type="ECO:0000313" key="3">
    <source>
        <dbReference type="EMBL" id="GAA2134553.1"/>
    </source>
</evidence>
<feature type="region of interest" description="Disordered" evidence="1">
    <location>
        <begin position="426"/>
        <end position="463"/>
    </location>
</feature>
<dbReference type="EMBL" id="BAAAMR010000020">
    <property type="protein sequence ID" value="GAA2134553.1"/>
    <property type="molecule type" value="Genomic_DNA"/>
</dbReference>
<feature type="region of interest" description="Disordered" evidence="1">
    <location>
        <begin position="1"/>
        <end position="73"/>
    </location>
</feature>
<proteinExistence type="predicted"/>
<dbReference type="InterPro" id="IPR022081">
    <property type="entry name" value="DUF3631"/>
</dbReference>
<evidence type="ECO:0000313" key="4">
    <source>
        <dbReference type="Proteomes" id="UP001501020"/>
    </source>
</evidence>
<feature type="compositionally biased region" description="Low complexity" evidence="1">
    <location>
        <begin position="429"/>
        <end position="438"/>
    </location>
</feature>
<evidence type="ECO:0000256" key="1">
    <source>
        <dbReference type="SAM" id="MobiDB-lite"/>
    </source>
</evidence>
<comment type="caution">
    <text evidence="3">The sequence shown here is derived from an EMBL/GenBank/DDBJ whole genome shotgun (WGS) entry which is preliminary data.</text>
</comment>
<feature type="domain" description="DUF3631" evidence="2">
    <location>
        <begin position="243"/>
        <end position="421"/>
    </location>
</feature>
<evidence type="ECO:0000259" key="2">
    <source>
        <dbReference type="Pfam" id="PF12307"/>
    </source>
</evidence>
<feature type="compositionally biased region" description="Polar residues" evidence="1">
    <location>
        <begin position="25"/>
        <end position="34"/>
    </location>
</feature>
<feature type="compositionally biased region" description="Low complexity" evidence="1">
    <location>
        <begin position="35"/>
        <end position="51"/>
    </location>
</feature>
<reference evidence="3 4" key="1">
    <citation type="journal article" date="2019" name="Int. J. Syst. Evol. Microbiol.">
        <title>The Global Catalogue of Microorganisms (GCM) 10K type strain sequencing project: providing services to taxonomists for standard genome sequencing and annotation.</title>
        <authorList>
            <consortium name="The Broad Institute Genomics Platform"/>
            <consortium name="The Broad Institute Genome Sequencing Center for Infectious Disease"/>
            <person name="Wu L."/>
            <person name="Ma J."/>
        </authorList>
    </citation>
    <scope>NUCLEOTIDE SEQUENCE [LARGE SCALE GENOMIC DNA]</scope>
    <source>
        <strain evidence="3 4">JCM 13850</strain>
    </source>
</reference>
<sequence length="512" mass="54631">MADFPDHTPNGHAQPPAPQDETRQHPATSENTALNTGPANVNGVNAAPAPTGTRSLQQAGPFTPGPESVNTVNGPTNGAALLNELRAALCRYVILPSPETADAVVLWIAATHAQPSWETATRLVISAPEKRCGKSRLLDVIEATCHNPLIAVNISPAALVRSIGPNPPTLLLDEADTVFGPKAADHEDLRGILNAGHQRNRPYIRWDAAARAPEHCHTFAMASLAGIGQMPDTIADRAVIVGMRRRAPGETVKPYRTRRDAPPLQALRERLATWANQRLDELADAQPEMPVEDRAADNWEPLIAVADAAGGDWPHRARNACIALTQAADTDTSAGVRLLADLRTVFADADHPEGLHGAVILERLHAMEEAPWADWYGQPLNARNLAKLLKPYGVTSTDVKVGGKGLKGYRREHLADAWSRYLPAPQEGSATSATSATAQVIDPPPVASRGQLPRPATGDPSVTSQVAEVAEVADTPRPVGQCATCHEPMTPIEPGQTTHPLCPPNRSERLAS</sequence>
<dbReference type="Pfam" id="PF12307">
    <property type="entry name" value="DUF3631"/>
    <property type="match status" value="1"/>
</dbReference>